<evidence type="ECO:0000256" key="1">
    <source>
        <dbReference type="SAM" id="Phobius"/>
    </source>
</evidence>
<dbReference type="EMBL" id="KE561218">
    <property type="protein sequence ID" value="EPZ31454.1"/>
    <property type="molecule type" value="Genomic_DNA"/>
</dbReference>
<keyword evidence="1" id="KW-0472">Membrane</keyword>
<dbReference type="EMBL" id="ML006102">
    <property type="protein sequence ID" value="RKP16982.1"/>
    <property type="molecule type" value="Genomic_DNA"/>
</dbReference>
<evidence type="ECO:0000313" key="4">
    <source>
        <dbReference type="Proteomes" id="UP000030755"/>
    </source>
</evidence>
<keyword evidence="4" id="KW-1185">Reference proteome</keyword>
<evidence type="ECO:0000313" key="5">
    <source>
        <dbReference type="Proteomes" id="UP000281549"/>
    </source>
</evidence>
<dbReference type="HOGENOM" id="CLU_2813854_0_0_1"/>
<gene>
    <name evidence="2" type="ORF">O9G_005952</name>
    <name evidence="3" type="ORF">ROZALSC1DRAFT_31175</name>
</gene>
<feature type="transmembrane region" description="Helical" evidence="1">
    <location>
        <begin position="31"/>
        <end position="51"/>
    </location>
</feature>
<keyword evidence="1" id="KW-1133">Transmembrane helix</keyword>
<organism evidence="2 4">
    <name type="scientific">Rozella allomycis (strain CSF55)</name>
    <dbReference type="NCBI Taxonomy" id="988480"/>
    <lineage>
        <taxon>Eukaryota</taxon>
        <taxon>Fungi</taxon>
        <taxon>Fungi incertae sedis</taxon>
        <taxon>Cryptomycota</taxon>
        <taxon>Cryptomycota incertae sedis</taxon>
        <taxon>Rozella</taxon>
    </lineage>
</organism>
<evidence type="ECO:0000313" key="2">
    <source>
        <dbReference type="EMBL" id="EPZ31454.1"/>
    </source>
</evidence>
<dbReference type="Proteomes" id="UP000281549">
    <property type="component" value="Unassembled WGS sequence"/>
</dbReference>
<accession>A0A075ANM2</accession>
<sequence length="67" mass="7111">MSVGKDNACAQSFAARVAADTIGLQTIECNAALYGVIVTYIGLVTMLYANLSKVSESFREPLARPSL</sequence>
<dbReference type="Proteomes" id="UP000030755">
    <property type="component" value="Unassembled WGS sequence"/>
</dbReference>
<reference evidence="2 4" key="1">
    <citation type="journal article" date="2013" name="Curr. Biol.">
        <title>Shared signatures of parasitism and phylogenomics unite Cryptomycota and microsporidia.</title>
        <authorList>
            <person name="James T.Y."/>
            <person name="Pelin A."/>
            <person name="Bonen L."/>
            <person name="Ahrendt S."/>
            <person name="Sain D."/>
            <person name="Corradi N."/>
            <person name="Stajich J.E."/>
        </authorList>
    </citation>
    <scope>NUCLEOTIDE SEQUENCE [LARGE SCALE GENOMIC DNA]</scope>
    <source>
        <strain evidence="2">CSF55</strain>
        <strain evidence="2">CSF55</strain>
    </source>
</reference>
<evidence type="ECO:0000313" key="3">
    <source>
        <dbReference type="EMBL" id="RKP16982.1"/>
    </source>
</evidence>
<reference evidence="3" key="3">
    <citation type="submission" date="2018-08" db="EMBL/GenBank/DDBJ databases">
        <title>Leveraging single-cell genomics to expand the Fungal Tree of Life.</title>
        <authorList>
            <consortium name="DOE Joint Genome Institute"/>
            <person name="Ahrendt S.R."/>
            <person name="Quandt C.A."/>
            <person name="Ciobanu D."/>
            <person name="Clum A."/>
            <person name="Salamov A."/>
            <person name="Andreopoulos B."/>
            <person name="Cheng J.-F."/>
            <person name="Woyke T."/>
            <person name="Pelin A."/>
            <person name="Henrissat B."/>
            <person name="Reynolds N."/>
            <person name="Benny G.L."/>
            <person name="Smith M.E."/>
            <person name="James T.Y."/>
            <person name="Grigoriev I.V."/>
        </authorList>
    </citation>
    <scope>NUCLEOTIDE SEQUENCE</scope>
    <source>
        <strain evidence="3">CSF55</strain>
    </source>
</reference>
<proteinExistence type="predicted"/>
<name>A0A075ANM2_ROZAC</name>
<dbReference type="AlphaFoldDB" id="A0A075ANM2"/>
<protein>
    <submittedName>
        <fullName evidence="2">Uncharacterized protein</fullName>
    </submittedName>
</protein>
<keyword evidence="1" id="KW-0812">Transmembrane</keyword>
<reference evidence="5" key="2">
    <citation type="journal article" date="2018" name="Nat. Microbiol.">
        <title>Leveraging single-cell genomics to expand the fungal tree of life.</title>
        <authorList>
            <person name="Ahrendt S.R."/>
            <person name="Quandt C.A."/>
            <person name="Ciobanu D."/>
            <person name="Clum A."/>
            <person name="Salamov A."/>
            <person name="Andreopoulos B."/>
            <person name="Cheng J.F."/>
            <person name="Woyke T."/>
            <person name="Pelin A."/>
            <person name="Henrissat B."/>
            <person name="Reynolds N.K."/>
            <person name="Benny G.L."/>
            <person name="Smith M.E."/>
            <person name="James T.Y."/>
            <person name="Grigoriev I.V."/>
        </authorList>
    </citation>
    <scope>NUCLEOTIDE SEQUENCE [LARGE SCALE GENOMIC DNA]</scope>
    <source>
        <strain evidence="5">CSF55</strain>
    </source>
</reference>